<feature type="region of interest" description="Disordered" evidence="1">
    <location>
        <begin position="156"/>
        <end position="182"/>
    </location>
</feature>
<evidence type="ECO:0000313" key="2">
    <source>
        <dbReference type="EMBL" id="TFK78166.1"/>
    </source>
</evidence>
<accession>A0A5C3NKZ4</accession>
<dbReference type="InParanoid" id="A0A5C3NKZ4"/>
<evidence type="ECO:0000256" key="1">
    <source>
        <dbReference type="SAM" id="MobiDB-lite"/>
    </source>
</evidence>
<keyword evidence="3" id="KW-1185">Reference proteome</keyword>
<name>A0A5C3NKZ4_9APHY</name>
<dbReference type="Proteomes" id="UP000308197">
    <property type="component" value="Unassembled WGS sequence"/>
</dbReference>
<organism evidence="2 3">
    <name type="scientific">Polyporus arcularius HHB13444</name>
    <dbReference type="NCBI Taxonomy" id="1314778"/>
    <lineage>
        <taxon>Eukaryota</taxon>
        <taxon>Fungi</taxon>
        <taxon>Dikarya</taxon>
        <taxon>Basidiomycota</taxon>
        <taxon>Agaricomycotina</taxon>
        <taxon>Agaricomycetes</taxon>
        <taxon>Polyporales</taxon>
        <taxon>Polyporaceae</taxon>
        <taxon>Polyporus</taxon>
    </lineage>
</organism>
<evidence type="ECO:0000313" key="3">
    <source>
        <dbReference type="Proteomes" id="UP000308197"/>
    </source>
</evidence>
<feature type="compositionally biased region" description="Basic and acidic residues" evidence="1">
    <location>
        <begin position="169"/>
        <end position="180"/>
    </location>
</feature>
<dbReference type="AlphaFoldDB" id="A0A5C3NKZ4"/>
<protein>
    <submittedName>
        <fullName evidence="2">Uncharacterized protein</fullName>
    </submittedName>
</protein>
<proteinExistence type="predicted"/>
<dbReference type="EMBL" id="ML212748">
    <property type="protein sequence ID" value="TFK78166.1"/>
    <property type="molecule type" value="Genomic_DNA"/>
</dbReference>
<reference evidence="2 3" key="1">
    <citation type="journal article" date="2019" name="Nat. Ecol. Evol.">
        <title>Megaphylogeny resolves global patterns of mushroom evolution.</title>
        <authorList>
            <person name="Varga T."/>
            <person name="Krizsan K."/>
            <person name="Foldi C."/>
            <person name="Dima B."/>
            <person name="Sanchez-Garcia M."/>
            <person name="Sanchez-Ramirez S."/>
            <person name="Szollosi G.J."/>
            <person name="Szarkandi J.G."/>
            <person name="Papp V."/>
            <person name="Albert L."/>
            <person name="Andreopoulos W."/>
            <person name="Angelini C."/>
            <person name="Antonin V."/>
            <person name="Barry K.W."/>
            <person name="Bougher N.L."/>
            <person name="Buchanan P."/>
            <person name="Buyck B."/>
            <person name="Bense V."/>
            <person name="Catcheside P."/>
            <person name="Chovatia M."/>
            <person name="Cooper J."/>
            <person name="Damon W."/>
            <person name="Desjardin D."/>
            <person name="Finy P."/>
            <person name="Geml J."/>
            <person name="Haridas S."/>
            <person name="Hughes K."/>
            <person name="Justo A."/>
            <person name="Karasinski D."/>
            <person name="Kautmanova I."/>
            <person name="Kiss B."/>
            <person name="Kocsube S."/>
            <person name="Kotiranta H."/>
            <person name="LaButti K.M."/>
            <person name="Lechner B.E."/>
            <person name="Liimatainen K."/>
            <person name="Lipzen A."/>
            <person name="Lukacs Z."/>
            <person name="Mihaltcheva S."/>
            <person name="Morgado L.N."/>
            <person name="Niskanen T."/>
            <person name="Noordeloos M.E."/>
            <person name="Ohm R.A."/>
            <person name="Ortiz-Santana B."/>
            <person name="Ovrebo C."/>
            <person name="Racz N."/>
            <person name="Riley R."/>
            <person name="Savchenko A."/>
            <person name="Shiryaev A."/>
            <person name="Soop K."/>
            <person name="Spirin V."/>
            <person name="Szebenyi C."/>
            <person name="Tomsovsky M."/>
            <person name="Tulloss R.E."/>
            <person name="Uehling J."/>
            <person name="Grigoriev I.V."/>
            <person name="Vagvolgyi C."/>
            <person name="Papp T."/>
            <person name="Martin F.M."/>
            <person name="Miettinen O."/>
            <person name="Hibbett D.S."/>
            <person name="Nagy L.G."/>
        </authorList>
    </citation>
    <scope>NUCLEOTIDE SEQUENCE [LARGE SCALE GENOMIC DNA]</scope>
    <source>
        <strain evidence="2 3">HHB13444</strain>
    </source>
</reference>
<gene>
    <name evidence="2" type="ORF">K466DRAFT_607250</name>
</gene>
<sequence length="198" mass="21585">MRLKAADDDDRYHLISTRSDQAGVKSKSEDLRKARCLRRATRGKSKNDFRKVPDCGHFASGVPRASMISLAEWEARSVVCFFSRGRDFSPGAYLSVVLGMSAYPRAICGACLVLPVLTGWPTEGAVFVCDARVKSKDEGLVKAGFPGTATRVKRKYEDLQRAAQNGDESQSKEDVRKVPDGDQIARGAARDALVSLTG</sequence>